<reference evidence="3 4" key="1">
    <citation type="submission" date="2011-09" db="EMBL/GenBank/DDBJ databases">
        <title>The permanent draft genome of Caldithrix abyssi DSM 13497.</title>
        <authorList>
            <consortium name="US DOE Joint Genome Institute (JGI-PGF)"/>
            <person name="Lucas S."/>
            <person name="Han J."/>
            <person name="Lapidus A."/>
            <person name="Bruce D."/>
            <person name="Goodwin L."/>
            <person name="Pitluck S."/>
            <person name="Peters L."/>
            <person name="Kyrpides N."/>
            <person name="Mavromatis K."/>
            <person name="Ivanova N."/>
            <person name="Mikhailova N."/>
            <person name="Chertkov O."/>
            <person name="Detter J.C."/>
            <person name="Tapia R."/>
            <person name="Han C."/>
            <person name="Land M."/>
            <person name="Hauser L."/>
            <person name="Markowitz V."/>
            <person name="Cheng J.-F."/>
            <person name="Hugenholtz P."/>
            <person name="Woyke T."/>
            <person name="Wu D."/>
            <person name="Spring S."/>
            <person name="Brambilla E."/>
            <person name="Klenk H.-P."/>
            <person name="Eisen J.A."/>
        </authorList>
    </citation>
    <scope>NUCLEOTIDE SEQUENCE [LARGE SCALE GENOMIC DNA]</scope>
    <source>
        <strain evidence="3 4">DSM 13497</strain>
    </source>
</reference>
<dbReference type="SMART" id="SM00429">
    <property type="entry name" value="IPT"/>
    <property type="match status" value="1"/>
</dbReference>
<dbReference type="HOGENOM" id="CLU_674002_0_0_0"/>
<dbReference type="eggNOG" id="COG3292">
    <property type="taxonomic scope" value="Bacteria"/>
</dbReference>
<dbReference type="InterPro" id="IPR013783">
    <property type="entry name" value="Ig-like_fold"/>
</dbReference>
<dbReference type="EMBL" id="CM001402">
    <property type="protein sequence ID" value="EHO43398.1"/>
    <property type="molecule type" value="Genomic_DNA"/>
</dbReference>
<feature type="domain" description="IPT/TIG" evidence="1">
    <location>
        <begin position="36"/>
        <end position="117"/>
    </location>
</feature>
<evidence type="ECO:0000313" key="4">
    <source>
        <dbReference type="Proteomes" id="UP000004671"/>
    </source>
</evidence>
<evidence type="ECO:0000259" key="1">
    <source>
        <dbReference type="SMART" id="SM00429"/>
    </source>
</evidence>
<dbReference type="PaxDb" id="880073-Calab_3802"/>
<dbReference type="Proteomes" id="UP000183868">
    <property type="component" value="Chromosome"/>
</dbReference>
<dbReference type="EMBL" id="CP018099">
    <property type="protein sequence ID" value="APF19514.1"/>
    <property type="molecule type" value="Genomic_DNA"/>
</dbReference>
<dbReference type="AlphaFoldDB" id="H1XQ93"/>
<dbReference type="InterPro" id="IPR011042">
    <property type="entry name" value="6-blade_b-propeller_TolB-like"/>
</dbReference>
<dbReference type="InterPro" id="IPR014756">
    <property type="entry name" value="Ig_E-set"/>
</dbReference>
<keyword evidence="4" id="KW-1185">Reference proteome</keyword>
<keyword evidence="3" id="KW-0675">Receptor</keyword>
<evidence type="ECO:0000313" key="5">
    <source>
        <dbReference type="Proteomes" id="UP000183868"/>
    </source>
</evidence>
<proteinExistence type="predicted"/>
<dbReference type="KEGG" id="caby:Cabys_2766"/>
<sequence>MKKLIIIFALIFLHISGCKNDYPPSLWDPNFEAEPDPVITAIQPDSAFGGIGIITILGENFSADPRKNHVYFNGEKGEVLEASATQLKVRVPNLYGDDVVIKVRVEGALMFAEFAPYKLMRVWTEYSDFNEYDDAFAMAVDADENLYVSLAQDNKGKKKKIVKVTPDGTRYDYASTTVDKASGMRVGPGGDLFYVNILQAVFRVPAGGGQDQIYKVLTGGVFDLDFDANGNIFLAGNASKVFVLQPDKTAKIVAQYDKISFNAVRVFNNYVYLAGSYTGADTTQVQEGVWRNEILNAEGDLGPNELVFDWHSHFPQNNLLSMVIAEDGDIIIGSDTPDPLIAIHPDGRFEPVYPGVIEPPASSMVWGNGDYLYINRRSSEASKKRILRVNMLRKSAPYFGRQ</sequence>
<protein>
    <submittedName>
        <fullName evidence="3">Cell surface receptor IPT/TIG domain protein</fullName>
    </submittedName>
    <submittedName>
        <fullName evidence="2">IPT/TIG domain-containing protein</fullName>
    </submittedName>
</protein>
<organism evidence="3 4">
    <name type="scientific">Caldithrix abyssi DSM 13497</name>
    <dbReference type="NCBI Taxonomy" id="880073"/>
    <lineage>
        <taxon>Bacteria</taxon>
        <taxon>Pseudomonadati</taxon>
        <taxon>Calditrichota</taxon>
        <taxon>Calditrichia</taxon>
        <taxon>Calditrichales</taxon>
        <taxon>Calditrichaceae</taxon>
        <taxon>Caldithrix</taxon>
    </lineage>
</organism>
<dbReference type="Gene3D" id="2.120.10.30">
    <property type="entry name" value="TolB, C-terminal domain"/>
    <property type="match status" value="1"/>
</dbReference>
<dbReference type="Gene3D" id="2.60.40.10">
    <property type="entry name" value="Immunoglobulins"/>
    <property type="match status" value="1"/>
</dbReference>
<dbReference type="STRING" id="880073.Cabys_2766"/>
<reference evidence="2 5" key="2">
    <citation type="submission" date="2016-11" db="EMBL/GenBank/DDBJ databases">
        <title>Genomic analysis of Caldithrix abyssi and proposal of a novel bacterial phylum Caldithrichaeota.</title>
        <authorList>
            <person name="Kublanov I."/>
            <person name="Sigalova O."/>
            <person name="Gavrilov S."/>
            <person name="Lebedinsky A."/>
            <person name="Ivanova N."/>
            <person name="Daum C."/>
            <person name="Reddy T."/>
            <person name="Klenk H.P."/>
            <person name="Goker M."/>
            <person name="Reva O."/>
            <person name="Miroshnichenko M."/>
            <person name="Kyprides N."/>
            <person name="Woyke T."/>
            <person name="Gelfand M."/>
        </authorList>
    </citation>
    <scope>NUCLEOTIDE SEQUENCE [LARGE SCALE GENOMIC DNA]</scope>
    <source>
        <strain evidence="2 5">LF13</strain>
    </source>
</reference>
<dbReference type="InterPro" id="IPR002909">
    <property type="entry name" value="IPT_dom"/>
</dbReference>
<dbReference type="RefSeq" id="WP_006931025.1">
    <property type="nucleotide sequence ID" value="NZ_CM001402.1"/>
</dbReference>
<dbReference type="InParanoid" id="H1XQ93"/>
<accession>H1XQ93</accession>
<dbReference type="SUPFAM" id="SSF81296">
    <property type="entry name" value="E set domains"/>
    <property type="match status" value="1"/>
</dbReference>
<dbReference type="Pfam" id="PF01833">
    <property type="entry name" value="TIG"/>
    <property type="match status" value="1"/>
</dbReference>
<evidence type="ECO:0000313" key="2">
    <source>
        <dbReference type="EMBL" id="APF19514.1"/>
    </source>
</evidence>
<evidence type="ECO:0000313" key="3">
    <source>
        <dbReference type="EMBL" id="EHO43398.1"/>
    </source>
</evidence>
<dbReference type="Proteomes" id="UP000004671">
    <property type="component" value="Chromosome"/>
</dbReference>
<gene>
    <name evidence="2" type="ORF">Cabys_2766</name>
    <name evidence="3" type="ORF">Calab_3802</name>
</gene>
<dbReference type="OrthoDB" id="791543at2"/>
<dbReference type="SUPFAM" id="SSF63829">
    <property type="entry name" value="Calcium-dependent phosphotriesterase"/>
    <property type="match status" value="1"/>
</dbReference>
<name>H1XQ93_CALAY</name>